<protein>
    <recommendedName>
        <fullName evidence="3">beta-N-acetylhexosaminidase</fullName>
        <ecNumber evidence="3">3.2.1.52</ecNumber>
    </recommendedName>
</protein>
<dbReference type="GO" id="GO:0005975">
    <property type="term" value="P:carbohydrate metabolic process"/>
    <property type="evidence" value="ECO:0007669"/>
    <property type="project" value="InterPro"/>
</dbReference>
<sequence length="599" mass="68723">MAVKPIHLKKLLVVLVLICMGMVALLYWGSLEEIYRVKPRAARWSAWTWDCENEQCVRRVREQGELYIPLSTCRMQCGPLPLWPMPLHISDVKRQSVGFGQVRVEILAEGKHVPEMLKEAAQVFKQNLRALLPEGTTARLGELVVVVKVALPTYLLSLNTDESYTLNLTYLRAEITAKTFFGARHGLETLSQLVWWNDVSLRVFQRAYIKDRPQFRYRGVLLDTARNFIPVPSLLRTLDALAASKLNVFHWHISDSQSFPFDSPRVPQMARYGAYSLDKIYSADDIRHVVSYARVRGVRVLIEIDAPAHAGNGWQWGERHGMGNLSVCVNKQPWNSYCGEPPCGQLNPDNPHMYQVLGKLYQDLVELTNMTDMFHLGGDEVDLNCWASALEDKRDPMAKWKYFQRKALMKLTAANKGKAPDAVVLWHSPFTRPENLNKKIHVVQTWGASNWGEEQTLLDKNIRIIISNLNYWYLDCGFGNWRGLGNGACGPMSSWQNVYQHRPWVKFDRSLILGGEVCLWGEMMDENSLDMKLWPRAAAFAERIWSDTDTEQSIRDAHGRLAVHRDLLVSRGIRPDTMWPEWCSQNPYMCLDEFTSTLK</sequence>
<dbReference type="InterPro" id="IPR015883">
    <property type="entry name" value="Glyco_hydro_20_cat"/>
</dbReference>
<dbReference type="CDD" id="cd06562">
    <property type="entry name" value="GH20_HexA_HexB-like"/>
    <property type="match status" value="1"/>
</dbReference>
<keyword evidence="13" id="KW-1185">Reference proteome</keyword>
<evidence type="ECO:0000313" key="13">
    <source>
        <dbReference type="Proteomes" id="UP001233999"/>
    </source>
</evidence>
<evidence type="ECO:0000256" key="6">
    <source>
        <dbReference type="ARBA" id="ARBA00023180"/>
    </source>
</evidence>
<organism evidence="12 13">
    <name type="scientific">Diploptera punctata</name>
    <name type="common">Pacific beetle cockroach</name>
    <dbReference type="NCBI Taxonomy" id="6984"/>
    <lineage>
        <taxon>Eukaryota</taxon>
        <taxon>Metazoa</taxon>
        <taxon>Ecdysozoa</taxon>
        <taxon>Arthropoda</taxon>
        <taxon>Hexapoda</taxon>
        <taxon>Insecta</taxon>
        <taxon>Pterygota</taxon>
        <taxon>Neoptera</taxon>
        <taxon>Polyneoptera</taxon>
        <taxon>Dictyoptera</taxon>
        <taxon>Blattodea</taxon>
        <taxon>Blaberoidea</taxon>
        <taxon>Blaberidae</taxon>
        <taxon>Diplopterinae</taxon>
        <taxon>Diploptera</taxon>
    </lineage>
</organism>
<dbReference type="InterPro" id="IPR025705">
    <property type="entry name" value="Beta_hexosaminidase_sua/sub"/>
</dbReference>
<keyword evidence="5" id="KW-0378">Hydrolase</keyword>
<dbReference type="Proteomes" id="UP001233999">
    <property type="component" value="Unassembled WGS sequence"/>
</dbReference>
<dbReference type="SUPFAM" id="SSF55545">
    <property type="entry name" value="beta-N-acetylhexosaminidase-like domain"/>
    <property type="match status" value="1"/>
</dbReference>
<dbReference type="InterPro" id="IPR017853">
    <property type="entry name" value="GH"/>
</dbReference>
<evidence type="ECO:0000259" key="10">
    <source>
        <dbReference type="Pfam" id="PF00728"/>
    </source>
</evidence>
<feature type="domain" description="Glycoside hydrolase family 20 catalytic" evidence="10">
    <location>
        <begin position="215"/>
        <end position="547"/>
    </location>
</feature>
<keyword evidence="4" id="KW-0732">Signal</keyword>
<dbReference type="Gene3D" id="3.20.20.80">
    <property type="entry name" value="Glycosidases"/>
    <property type="match status" value="1"/>
</dbReference>
<feature type="non-terminal residue" evidence="12">
    <location>
        <position position="599"/>
    </location>
</feature>
<dbReference type="EC" id="3.2.1.52" evidence="3"/>
<comment type="catalytic activity">
    <reaction evidence="1">
        <text>Hydrolysis of terminal non-reducing N-acetyl-D-hexosamine residues in N-acetyl-beta-D-hexosaminides.</text>
        <dbReference type="EC" id="3.2.1.52"/>
    </reaction>
</comment>
<evidence type="ECO:0000259" key="11">
    <source>
        <dbReference type="Pfam" id="PF14845"/>
    </source>
</evidence>
<comment type="caution">
    <text evidence="12">The sequence shown here is derived from an EMBL/GenBank/DDBJ whole genome shotgun (WGS) entry which is preliminary data.</text>
</comment>
<dbReference type="GO" id="GO:0016231">
    <property type="term" value="F:beta-N-acetylglucosaminidase activity"/>
    <property type="evidence" value="ECO:0007669"/>
    <property type="project" value="TreeGrafter"/>
</dbReference>
<dbReference type="Pfam" id="PF14845">
    <property type="entry name" value="Glycohydro_20b2"/>
    <property type="match status" value="1"/>
</dbReference>
<dbReference type="PRINTS" id="PR00738">
    <property type="entry name" value="GLHYDRLASE20"/>
</dbReference>
<dbReference type="Pfam" id="PF00728">
    <property type="entry name" value="Glyco_hydro_20"/>
    <property type="match status" value="1"/>
</dbReference>
<keyword evidence="9" id="KW-0812">Transmembrane</keyword>
<dbReference type="InterPro" id="IPR029019">
    <property type="entry name" value="HEX_eukaryotic_N"/>
</dbReference>
<reference evidence="12" key="1">
    <citation type="journal article" date="2023" name="IScience">
        <title>Live-bearing cockroach genome reveals convergent evolutionary mechanisms linked to viviparity in insects and beyond.</title>
        <authorList>
            <person name="Fouks B."/>
            <person name="Harrison M.C."/>
            <person name="Mikhailova A.A."/>
            <person name="Marchal E."/>
            <person name="English S."/>
            <person name="Carruthers M."/>
            <person name="Jennings E.C."/>
            <person name="Chiamaka E.L."/>
            <person name="Frigard R.A."/>
            <person name="Pippel M."/>
            <person name="Attardo G.M."/>
            <person name="Benoit J.B."/>
            <person name="Bornberg-Bauer E."/>
            <person name="Tobe S.S."/>
        </authorList>
    </citation>
    <scope>NUCLEOTIDE SEQUENCE</scope>
    <source>
        <strain evidence="12">Stay&amp;Tobe</strain>
    </source>
</reference>
<dbReference type="PANTHER" id="PTHR22600">
    <property type="entry name" value="BETA-HEXOSAMINIDASE"/>
    <property type="match status" value="1"/>
</dbReference>
<dbReference type="FunFam" id="3.20.20.80:FF:000063">
    <property type="entry name" value="Beta-hexosaminidase"/>
    <property type="match status" value="1"/>
</dbReference>
<feature type="transmembrane region" description="Helical" evidence="9">
    <location>
        <begin position="12"/>
        <end position="30"/>
    </location>
</feature>
<proteinExistence type="inferred from homology"/>
<evidence type="ECO:0000256" key="8">
    <source>
        <dbReference type="PIRSR" id="PIRSR625705-1"/>
    </source>
</evidence>
<dbReference type="Gene3D" id="3.30.379.10">
    <property type="entry name" value="Chitobiase/beta-hexosaminidase domain 2-like"/>
    <property type="match status" value="1"/>
</dbReference>
<comment type="similarity">
    <text evidence="2">Belongs to the glycosyl hydrolase 20 family.</text>
</comment>
<keyword evidence="9" id="KW-0472">Membrane</keyword>
<accession>A0AAD8EST6</accession>
<keyword evidence="9" id="KW-1133">Transmembrane helix</keyword>
<keyword evidence="6" id="KW-0325">Glycoprotein</keyword>
<feature type="domain" description="Beta-hexosaminidase eukaryotic type N-terminal" evidence="11">
    <location>
        <begin position="108"/>
        <end position="193"/>
    </location>
</feature>
<evidence type="ECO:0000256" key="5">
    <source>
        <dbReference type="ARBA" id="ARBA00022801"/>
    </source>
</evidence>
<keyword evidence="7" id="KW-0326">Glycosidase</keyword>
<dbReference type="InterPro" id="IPR029018">
    <property type="entry name" value="Hex-like_dom2"/>
</dbReference>
<dbReference type="GO" id="GO:0030203">
    <property type="term" value="P:glycosaminoglycan metabolic process"/>
    <property type="evidence" value="ECO:0007669"/>
    <property type="project" value="TreeGrafter"/>
</dbReference>
<evidence type="ECO:0000313" key="12">
    <source>
        <dbReference type="EMBL" id="KAJ9601528.1"/>
    </source>
</evidence>
<name>A0AAD8EST6_DIPPU</name>
<dbReference type="SUPFAM" id="SSF51445">
    <property type="entry name" value="(Trans)glycosidases"/>
    <property type="match status" value="1"/>
</dbReference>
<dbReference type="AlphaFoldDB" id="A0AAD8EST6"/>
<gene>
    <name evidence="12" type="ORF">L9F63_000271</name>
</gene>
<evidence type="ECO:0000256" key="7">
    <source>
        <dbReference type="ARBA" id="ARBA00023295"/>
    </source>
</evidence>
<evidence type="ECO:0000256" key="1">
    <source>
        <dbReference type="ARBA" id="ARBA00001231"/>
    </source>
</evidence>
<dbReference type="PANTHER" id="PTHR22600:SF3">
    <property type="entry name" value="BETA-HEXOSAMINIDASE FDL-RELATED"/>
    <property type="match status" value="1"/>
</dbReference>
<evidence type="ECO:0000256" key="4">
    <source>
        <dbReference type="ARBA" id="ARBA00022729"/>
    </source>
</evidence>
<dbReference type="GO" id="GO:0005886">
    <property type="term" value="C:plasma membrane"/>
    <property type="evidence" value="ECO:0007669"/>
    <property type="project" value="TreeGrafter"/>
</dbReference>
<dbReference type="EMBL" id="JASPKZ010000012">
    <property type="protein sequence ID" value="KAJ9601528.1"/>
    <property type="molecule type" value="Genomic_DNA"/>
</dbReference>
<feature type="active site" description="Proton donor" evidence="8">
    <location>
        <position position="380"/>
    </location>
</feature>
<evidence type="ECO:0000256" key="3">
    <source>
        <dbReference type="ARBA" id="ARBA00012663"/>
    </source>
</evidence>
<evidence type="ECO:0000256" key="2">
    <source>
        <dbReference type="ARBA" id="ARBA00006285"/>
    </source>
</evidence>
<evidence type="ECO:0000256" key="9">
    <source>
        <dbReference type="SAM" id="Phobius"/>
    </source>
</evidence>
<reference evidence="12" key="2">
    <citation type="submission" date="2023-05" db="EMBL/GenBank/DDBJ databases">
        <authorList>
            <person name="Fouks B."/>
        </authorList>
    </citation>
    <scope>NUCLEOTIDE SEQUENCE</scope>
    <source>
        <strain evidence="12">Stay&amp;Tobe</strain>
        <tissue evidence="12">Testes</tissue>
    </source>
</reference>